<dbReference type="InterPro" id="IPR043519">
    <property type="entry name" value="NT_sf"/>
</dbReference>
<keyword evidence="1" id="KW-0548">Nucleotidyltransferase</keyword>
<keyword evidence="1" id="KW-0808">Transferase</keyword>
<protein>
    <submittedName>
        <fullName evidence="1">Aminoglycoside 6-adenylyltransferase</fullName>
    </submittedName>
</protein>
<dbReference type="AlphaFoldDB" id="A0A4U7JFA8"/>
<dbReference type="Gene3D" id="3.30.460.10">
    <property type="entry name" value="Beta Polymerase, domain 2"/>
    <property type="match status" value="1"/>
</dbReference>
<keyword evidence="2" id="KW-1185">Reference proteome</keyword>
<accession>A0A4U7JFA8</accession>
<dbReference type="PIRSF" id="PIRSF000812">
    <property type="entry name" value="AAD"/>
    <property type="match status" value="1"/>
</dbReference>
<dbReference type="KEGG" id="rher:EHE19_005480"/>
<dbReference type="EMBL" id="CP061336">
    <property type="protein sequence ID" value="QNU67900.1"/>
    <property type="molecule type" value="Genomic_DNA"/>
</dbReference>
<name>A0A4U7JFA8_9FIRM</name>
<evidence type="ECO:0000313" key="1">
    <source>
        <dbReference type="EMBL" id="QNU67900.1"/>
    </source>
</evidence>
<dbReference type="InterPro" id="IPR007530">
    <property type="entry name" value="Aminoglycoside_adenylylTfrase"/>
</dbReference>
<evidence type="ECO:0000313" key="2">
    <source>
        <dbReference type="Proteomes" id="UP000306409"/>
    </source>
</evidence>
<organism evidence="1 2">
    <name type="scientific">Ruminiclostridium herbifermentans</name>
    <dbReference type="NCBI Taxonomy" id="2488810"/>
    <lineage>
        <taxon>Bacteria</taxon>
        <taxon>Bacillati</taxon>
        <taxon>Bacillota</taxon>
        <taxon>Clostridia</taxon>
        <taxon>Eubacteriales</taxon>
        <taxon>Oscillospiraceae</taxon>
        <taxon>Ruminiclostridium</taxon>
    </lineage>
</organism>
<dbReference type="GO" id="GO:0016779">
    <property type="term" value="F:nucleotidyltransferase activity"/>
    <property type="evidence" value="ECO:0007669"/>
    <property type="project" value="UniProtKB-KW"/>
</dbReference>
<sequence>MRTEQEMFDLILNIAKADERIRAVYMNGSRVNPNVKKDKYQDFDIVYVVTETAPFLKDKSWILNFGDIAMVQEPDSNDLGWGQSADYSRSYCWLMLFKDGNRIDLHIQIIEAMYEKYLADSLTIPLLDKDNILPTIPSPNDTGYWIKKPTKTQYDSCCNEFWWCLNNVAKGIVRDQLPYAMRMYHETVHAELDKMLEWYIGINTNFTVTTGMWGKYFKEYLPYELYELYTKTYTNFENLWSAIFASCELFRTTASFVGNYFEYEYNQSDDDNMMEYLLKMKNNEL</sequence>
<gene>
    <name evidence="1" type="ORF">EHE19_005480</name>
</gene>
<dbReference type="SUPFAM" id="SSF81631">
    <property type="entry name" value="PAP/OAS1 substrate-binding domain"/>
    <property type="match status" value="1"/>
</dbReference>
<dbReference type="Gene3D" id="1.20.120.330">
    <property type="entry name" value="Nucleotidyltransferases domain 2"/>
    <property type="match status" value="1"/>
</dbReference>
<proteinExistence type="predicted"/>
<dbReference type="RefSeq" id="WP_137698436.1">
    <property type="nucleotide sequence ID" value="NZ_CP061336.1"/>
</dbReference>
<dbReference type="Pfam" id="PF04439">
    <property type="entry name" value="Adenyl_transf"/>
    <property type="match status" value="1"/>
</dbReference>
<dbReference type="SUPFAM" id="SSF81301">
    <property type="entry name" value="Nucleotidyltransferase"/>
    <property type="match status" value="1"/>
</dbReference>
<dbReference type="OrthoDB" id="9776406at2"/>
<reference evidence="1 2" key="1">
    <citation type="submission" date="2020-09" db="EMBL/GenBank/DDBJ databases">
        <title>Characterization and genome sequencing of Ruminiclostridium sp. nov. MA18.</title>
        <authorList>
            <person name="Rettenmaier R."/>
            <person name="Kowollik M.-L."/>
            <person name="Liebl W."/>
            <person name="Zverlov V."/>
        </authorList>
    </citation>
    <scope>NUCLEOTIDE SEQUENCE [LARGE SCALE GENOMIC DNA]</scope>
    <source>
        <strain evidence="1 2">MA18</strain>
    </source>
</reference>
<dbReference type="Proteomes" id="UP000306409">
    <property type="component" value="Chromosome"/>
</dbReference>